<evidence type="ECO:0000313" key="5">
    <source>
        <dbReference type="EMBL" id="OGC32335.1"/>
    </source>
</evidence>
<dbReference type="Proteomes" id="UP000178951">
    <property type="component" value="Unassembled WGS sequence"/>
</dbReference>
<feature type="domain" description="Fido" evidence="4">
    <location>
        <begin position="101"/>
        <end position="251"/>
    </location>
</feature>
<evidence type="ECO:0000256" key="1">
    <source>
        <dbReference type="PIRSR" id="PIRSR640198-1"/>
    </source>
</evidence>
<dbReference type="GO" id="GO:0005524">
    <property type="term" value="F:ATP binding"/>
    <property type="evidence" value="ECO:0007669"/>
    <property type="project" value="UniProtKB-KW"/>
</dbReference>
<dbReference type="InterPro" id="IPR003812">
    <property type="entry name" value="Fido"/>
</dbReference>
<name>A0A1F4THY5_UNCSA</name>
<dbReference type="InterPro" id="IPR036597">
    <property type="entry name" value="Fido-like_dom_sf"/>
</dbReference>
<dbReference type="AlphaFoldDB" id="A0A1F4THY5"/>
<feature type="site" description="Important for autoinhibition of adenylyltransferase activity" evidence="3">
    <location>
        <position position="55"/>
    </location>
</feature>
<accession>A0A1F4THY5</accession>
<dbReference type="PANTHER" id="PTHR13504:SF38">
    <property type="entry name" value="FIDO DOMAIN-CONTAINING PROTEIN"/>
    <property type="match status" value="1"/>
</dbReference>
<organism evidence="5 6">
    <name type="scientific">candidate division WOR-1 bacterium RIFOXYB2_FULL_48_7</name>
    <dbReference type="NCBI Taxonomy" id="1802583"/>
    <lineage>
        <taxon>Bacteria</taxon>
        <taxon>Bacillati</taxon>
        <taxon>Saganbacteria</taxon>
    </lineage>
</organism>
<feature type="binding site" evidence="2">
    <location>
        <begin position="190"/>
        <end position="197"/>
    </location>
    <ligand>
        <name>ATP</name>
        <dbReference type="ChEBI" id="CHEBI:30616"/>
    </ligand>
</feature>
<feature type="binding site" evidence="2">
    <location>
        <begin position="228"/>
        <end position="229"/>
    </location>
    <ligand>
        <name>ATP</name>
        <dbReference type="ChEBI" id="CHEBI:30616"/>
    </ligand>
</feature>
<reference evidence="5 6" key="1">
    <citation type="journal article" date="2016" name="Nat. Commun.">
        <title>Thousands of microbial genomes shed light on interconnected biogeochemical processes in an aquifer system.</title>
        <authorList>
            <person name="Anantharaman K."/>
            <person name="Brown C.T."/>
            <person name="Hug L.A."/>
            <person name="Sharon I."/>
            <person name="Castelle C.J."/>
            <person name="Probst A.J."/>
            <person name="Thomas B.C."/>
            <person name="Singh A."/>
            <person name="Wilkins M.J."/>
            <person name="Karaoz U."/>
            <person name="Brodie E.L."/>
            <person name="Williams K.H."/>
            <person name="Hubbard S.S."/>
            <person name="Banfield J.F."/>
        </authorList>
    </citation>
    <scope>NUCLEOTIDE SEQUENCE [LARGE SCALE GENOMIC DNA]</scope>
</reference>
<sequence length="339" mass="39680">MFKPEYRITPYLLNLIDEASYLRSWIDHTPLRVSWLPVLQKEARAQIAHSSTYIEGNPLTLHQVKAIDRGEKIAAYNQHEKEVSNYLKAMRWISSNKEKPINEESLLQLHKIITDGLIVETKQGRYKEKQNYVMDEKGIKCYTPPSPRETPSLVRELLDWLNSPETQQLHTVLTSAIFHHRLVSIHPFSDGNGRLARAICTFILYKRDFDLHNIFSLDAYFADDLRRYYQKIIQARELDDNLTYWIEYVAEGVKQTLKDTRQRIEDLQVTANYQIQLSPRQEEALRILRDTHFVRASEFPKTLKVTRARLNQILTPLIKGGLVKKEGASRATIYKLHIH</sequence>
<evidence type="ECO:0000259" key="4">
    <source>
        <dbReference type="PROSITE" id="PS51459"/>
    </source>
</evidence>
<keyword evidence="2" id="KW-0547">Nucleotide-binding</keyword>
<dbReference type="Gene3D" id="1.10.3290.10">
    <property type="entry name" value="Fido-like domain"/>
    <property type="match status" value="1"/>
</dbReference>
<evidence type="ECO:0000313" key="6">
    <source>
        <dbReference type="Proteomes" id="UP000178951"/>
    </source>
</evidence>
<dbReference type="Pfam" id="PF02661">
    <property type="entry name" value="Fic"/>
    <property type="match status" value="1"/>
</dbReference>
<comment type="caution">
    <text evidence="5">The sequence shown here is derived from an EMBL/GenBank/DDBJ whole genome shotgun (WGS) entry which is preliminary data.</text>
</comment>
<dbReference type="InterPro" id="IPR040198">
    <property type="entry name" value="Fido_containing"/>
</dbReference>
<dbReference type="SUPFAM" id="SSF140931">
    <property type="entry name" value="Fic-like"/>
    <property type="match status" value="1"/>
</dbReference>
<evidence type="ECO:0000256" key="3">
    <source>
        <dbReference type="PIRSR" id="PIRSR640198-3"/>
    </source>
</evidence>
<dbReference type="STRING" id="1802583.A2311_05165"/>
<feature type="active site" evidence="1">
    <location>
        <position position="186"/>
    </location>
</feature>
<gene>
    <name evidence="5" type="ORF">A2311_05165</name>
</gene>
<proteinExistence type="predicted"/>
<protein>
    <recommendedName>
        <fullName evidence="4">Fido domain-containing protein</fullName>
    </recommendedName>
</protein>
<evidence type="ECO:0000256" key="2">
    <source>
        <dbReference type="PIRSR" id="PIRSR640198-2"/>
    </source>
</evidence>
<dbReference type="PANTHER" id="PTHR13504">
    <property type="entry name" value="FIDO DOMAIN-CONTAINING PROTEIN DDB_G0283145"/>
    <property type="match status" value="1"/>
</dbReference>
<keyword evidence="2" id="KW-0067">ATP-binding</keyword>
<dbReference type="PROSITE" id="PS51459">
    <property type="entry name" value="FIDO"/>
    <property type="match status" value="1"/>
</dbReference>
<dbReference type="EMBL" id="MEUF01000082">
    <property type="protein sequence ID" value="OGC32335.1"/>
    <property type="molecule type" value="Genomic_DNA"/>
</dbReference>